<dbReference type="Proteomes" id="UP000580910">
    <property type="component" value="Unassembled WGS sequence"/>
</dbReference>
<evidence type="ECO:0000313" key="2">
    <source>
        <dbReference type="EMBL" id="MBA8803733.1"/>
    </source>
</evidence>
<dbReference type="PROSITE" id="PS51257">
    <property type="entry name" value="PROKAR_LIPOPROTEIN"/>
    <property type="match status" value="1"/>
</dbReference>
<feature type="chain" id="PRO_5038853348" description="Lipoprotein" evidence="1">
    <location>
        <begin position="22"/>
        <end position="194"/>
    </location>
</feature>
<proteinExistence type="predicted"/>
<name>A0A7W3IZY9_9ACTN</name>
<gene>
    <name evidence="2" type="ORF">FB382_002024</name>
</gene>
<comment type="caution">
    <text evidence="2">The sequence shown here is derived from an EMBL/GenBank/DDBJ whole genome shotgun (WGS) entry which is preliminary data.</text>
</comment>
<accession>A0A7W3IZY9</accession>
<evidence type="ECO:0000256" key="1">
    <source>
        <dbReference type="SAM" id="SignalP"/>
    </source>
</evidence>
<dbReference type="RefSeq" id="WP_182538855.1">
    <property type="nucleotide sequence ID" value="NZ_JACGXA010000001.1"/>
</dbReference>
<reference evidence="2 3" key="1">
    <citation type="submission" date="2020-07" db="EMBL/GenBank/DDBJ databases">
        <title>Sequencing the genomes of 1000 actinobacteria strains.</title>
        <authorList>
            <person name="Klenk H.-P."/>
        </authorList>
    </citation>
    <scope>NUCLEOTIDE SEQUENCE [LARGE SCALE GENOMIC DNA]</scope>
    <source>
        <strain evidence="2 3">DSM 21349</strain>
    </source>
</reference>
<evidence type="ECO:0008006" key="4">
    <source>
        <dbReference type="Google" id="ProtNLM"/>
    </source>
</evidence>
<keyword evidence="1" id="KW-0732">Signal</keyword>
<protein>
    <recommendedName>
        <fullName evidence="4">Lipoprotein</fullName>
    </recommendedName>
</protein>
<feature type="signal peptide" evidence="1">
    <location>
        <begin position="1"/>
        <end position="21"/>
    </location>
</feature>
<sequence length="194" mass="21037">MRLLRTTGLLLCGLLVFGCGAATSQENETAARAASDWVTYHQGMPTLPDRSVFDAADQAARQSAADLVDRQDAHFAGTYVREADSVVVLVATDHRGVALAEERFADFGDAVAIERAEHSHQDINGLADRLREIVPGFAEDFRTWGASYTGTGLMVQVGAPPTEDQRAAIETFAQRHRLPMEVYVVEGDNSSTVD</sequence>
<evidence type="ECO:0000313" key="3">
    <source>
        <dbReference type="Proteomes" id="UP000580910"/>
    </source>
</evidence>
<dbReference type="AlphaFoldDB" id="A0A7W3IZY9"/>
<keyword evidence="3" id="KW-1185">Reference proteome</keyword>
<organism evidence="2 3">
    <name type="scientific">Nocardioides ginsengisegetis</name>
    <dbReference type="NCBI Taxonomy" id="661491"/>
    <lineage>
        <taxon>Bacteria</taxon>
        <taxon>Bacillati</taxon>
        <taxon>Actinomycetota</taxon>
        <taxon>Actinomycetes</taxon>
        <taxon>Propionibacteriales</taxon>
        <taxon>Nocardioidaceae</taxon>
        <taxon>Nocardioides</taxon>
    </lineage>
</organism>
<dbReference type="EMBL" id="JACGXA010000001">
    <property type="protein sequence ID" value="MBA8803733.1"/>
    <property type="molecule type" value="Genomic_DNA"/>
</dbReference>